<evidence type="ECO:0000313" key="1">
    <source>
        <dbReference type="EMBL" id="TVZ01090.1"/>
    </source>
</evidence>
<gene>
    <name evidence="1" type="ORF">EAS64_32875</name>
</gene>
<dbReference type="InterPro" id="IPR004378">
    <property type="entry name" value="F420H2_quin_Rdtase"/>
</dbReference>
<dbReference type="Proteomes" id="UP000460272">
    <property type="component" value="Unassembled WGS sequence"/>
</dbReference>
<dbReference type="Gene3D" id="2.30.110.10">
    <property type="entry name" value="Electron Transport, Fmn-binding Protein, Chain A"/>
    <property type="match status" value="1"/>
</dbReference>
<dbReference type="GO" id="GO:0016491">
    <property type="term" value="F:oxidoreductase activity"/>
    <property type="evidence" value="ECO:0007669"/>
    <property type="project" value="InterPro"/>
</dbReference>
<proteinExistence type="predicted"/>
<keyword evidence="2" id="KW-1185">Reference proteome</keyword>
<sequence length="166" mass="18061">MTEQGQPVTGGVTAAPAPRAQKLALQGVANGVVRGLLRAPVLSRFAGERLVTLYVTGRKSGKQFTIPVAYTRQGKDLLIGSPFGWGRNLRTGEPLTIRLKGRLRQADVRVMLDEAEVVAAYETMVRDNKAFANFNKIGFDAEGNPNPDDLRAAWQAGARAFRLTPR</sequence>
<dbReference type="AlphaFoldDB" id="A0A6P2BQ55"/>
<organism evidence="1 2">
    <name type="scientific">Trebonia kvetii</name>
    <dbReference type="NCBI Taxonomy" id="2480626"/>
    <lineage>
        <taxon>Bacteria</taxon>
        <taxon>Bacillati</taxon>
        <taxon>Actinomycetota</taxon>
        <taxon>Actinomycetes</taxon>
        <taxon>Streptosporangiales</taxon>
        <taxon>Treboniaceae</taxon>
        <taxon>Trebonia</taxon>
    </lineage>
</organism>
<dbReference type="Pfam" id="PF04075">
    <property type="entry name" value="F420H2_quin_red"/>
    <property type="match status" value="1"/>
</dbReference>
<protein>
    <submittedName>
        <fullName evidence="1">DUF385 domain-containing protein</fullName>
    </submittedName>
</protein>
<dbReference type="InterPro" id="IPR012349">
    <property type="entry name" value="Split_barrel_FMN-bd"/>
</dbReference>
<evidence type="ECO:0000313" key="2">
    <source>
        <dbReference type="Proteomes" id="UP000460272"/>
    </source>
</evidence>
<reference evidence="1 2" key="1">
    <citation type="submission" date="2018-11" db="EMBL/GenBank/DDBJ databases">
        <title>Trebonia kvetii gen.nov., sp.nov., a novel acidophilic actinobacterium, and proposal of the new actinobacterial family Treboniaceae fam. nov.</title>
        <authorList>
            <person name="Rapoport D."/>
            <person name="Sagova-Mareckova M."/>
            <person name="Sedlacek I."/>
            <person name="Provaznik J."/>
            <person name="Kralova S."/>
            <person name="Pavlinic D."/>
            <person name="Benes V."/>
            <person name="Kopecky J."/>
        </authorList>
    </citation>
    <scope>NUCLEOTIDE SEQUENCE [LARGE SCALE GENOMIC DNA]</scope>
    <source>
        <strain evidence="1 2">15Tr583</strain>
    </source>
</reference>
<comment type="caution">
    <text evidence="1">The sequence shown here is derived from an EMBL/GenBank/DDBJ whole genome shotgun (WGS) entry which is preliminary data.</text>
</comment>
<accession>A0A6P2BQ55</accession>
<dbReference type="EMBL" id="RPFW01000007">
    <property type="protein sequence ID" value="TVZ01090.1"/>
    <property type="molecule type" value="Genomic_DNA"/>
</dbReference>
<dbReference type="RefSeq" id="WP_145859388.1">
    <property type="nucleotide sequence ID" value="NZ_RPFW01000007.1"/>
</dbReference>
<dbReference type="OrthoDB" id="3292498at2"/>
<name>A0A6P2BQ55_9ACTN</name>